<keyword evidence="2 4" id="KW-0378">Hydrolase</keyword>
<organism evidence="4 5">
    <name type="scientific">Solilutibacter tolerans</name>
    <dbReference type="NCBI Taxonomy" id="1604334"/>
    <lineage>
        <taxon>Bacteria</taxon>
        <taxon>Pseudomonadati</taxon>
        <taxon>Pseudomonadota</taxon>
        <taxon>Gammaproteobacteria</taxon>
        <taxon>Lysobacterales</taxon>
        <taxon>Lysobacteraceae</taxon>
        <taxon>Solilutibacter</taxon>
    </lineage>
</organism>
<dbReference type="EMBL" id="FTLW01000002">
    <property type="protein sequence ID" value="SIQ28402.1"/>
    <property type="molecule type" value="Genomic_DNA"/>
</dbReference>
<accession>A0A1N6RI67</accession>
<reference evidence="5" key="1">
    <citation type="submission" date="2017-01" db="EMBL/GenBank/DDBJ databases">
        <authorList>
            <person name="Varghese N."/>
            <person name="Submissions S."/>
        </authorList>
    </citation>
    <scope>NUCLEOTIDE SEQUENCE [LARGE SCALE GENOMIC DNA]</scope>
    <source>
        <strain evidence="5">UM1</strain>
    </source>
</reference>
<dbReference type="SUPFAM" id="SSF53474">
    <property type="entry name" value="alpha/beta-Hydrolases"/>
    <property type="match status" value="1"/>
</dbReference>
<dbReference type="PANTHER" id="PTHR43798:SF27">
    <property type="entry name" value="HYDROLASE ALPHA_BETA HYDROLASE FOLD FAMILY"/>
    <property type="match status" value="1"/>
</dbReference>
<dbReference type="STRING" id="1604334.SAMN05421546_1009"/>
<feature type="domain" description="AB hydrolase-1" evidence="3">
    <location>
        <begin position="120"/>
        <end position="482"/>
    </location>
</feature>
<name>A0A1N6RI67_9GAMM</name>
<dbReference type="GO" id="GO:0008233">
    <property type="term" value="F:peptidase activity"/>
    <property type="evidence" value="ECO:0007669"/>
    <property type="project" value="InterPro"/>
</dbReference>
<keyword evidence="5" id="KW-1185">Reference proteome</keyword>
<evidence type="ECO:0000313" key="5">
    <source>
        <dbReference type="Proteomes" id="UP000241788"/>
    </source>
</evidence>
<proteinExistence type="inferred from homology"/>
<dbReference type="Gene3D" id="3.40.50.1820">
    <property type="entry name" value="alpha/beta hydrolase"/>
    <property type="match status" value="1"/>
</dbReference>
<gene>
    <name evidence="4" type="ORF">SAMN05421546_1009</name>
</gene>
<comment type="similarity">
    <text evidence="1">Belongs to the peptidase S33 family.</text>
</comment>
<sequence length="526" mass="55847">MQGTFYPGIFSHDFTGNILMRNFTLLPLATALALALAGCAEQATPGADKAASTGGDTQELLGSLSFTPCTLPSAFGGEGVEAKCGALEVPENRAEPNSRKIRLNIAWIPASEGADLQPDPVFFLAGGPGQSAVDTYPQLAPIFNRIGRQRHVILVDQRGTGDSHPLNCDVEMDAMEDSAADDLDALARMTQACRDRLGKTADLRQYGTTAAVADLDAVRAAIGAPQLNLIGVSYGTRVAQQYAMRHPDRTRSITLDSPVPNALILGNIWARNLDDALAKQFALCSADATCRDKLGDTRAELDTLMNKLRAAPVNVTYRDANTGEERTEPLTASEVAGLVRMYAYMPAMAALLPLQIHEASQGRYGNLKALTVMLTHAMKDQMASGMQLSVVCAEDGDGIVGDAANEGTVLGNSLTDGIGTMCKHWPRGEVPADFHKPLSTKVPALIIAGEFDPVTPPKYGEEVLRTLPNGRLLVLKGQGHSVLGAGCMPRLFAEFIDTANAAALDAKCLTSLSPMAPFQNFNGAQP</sequence>
<dbReference type="PRINTS" id="PR00793">
    <property type="entry name" value="PROAMNOPTASE"/>
</dbReference>
<dbReference type="InterPro" id="IPR002410">
    <property type="entry name" value="Peptidase_S33"/>
</dbReference>
<dbReference type="InterPro" id="IPR050266">
    <property type="entry name" value="AB_hydrolase_sf"/>
</dbReference>
<dbReference type="InterPro" id="IPR029058">
    <property type="entry name" value="AB_hydrolase_fold"/>
</dbReference>
<dbReference type="Proteomes" id="UP000241788">
    <property type="component" value="Unassembled WGS sequence"/>
</dbReference>
<dbReference type="PANTHER" id="PTHR43798">
    <property type="entry name" value="MONOACYLGLYCEROL LIPASE"/>
    <property type="match status" value="1"/>
</dbReference>
<dbReference type="InterPro" id="IPR000073">
    <property type="entry name" value="AB_hydrolase_1"/>
</dbReference>
<evidence type="ECO:0000313" key="4">
    <source>
        <dbReference type="EMBL" id="SIQ28402.1"/>
    </source>
</evidence>
<dbReference type="GO" id="GO:0006508">
    <property type="term" value="P:proteolysis"/>
    <property type="evidence" value="ECO:0007669"/>
    <property type="project" value="InterPro"/>
</dbReference>
<evidence type="ECO:0000256" key="1">
    <source>
        <dbReference type="ARBA" id="ARBA00010088"/>
    </source>
</evidence>
<evidence type="ECO:0000259" key="3">
    <source>
        <dbReference type="Pfam" id="PF00561"/>
    </source>
</evidence>
<evidence type="ECO:0000256" key="2">
    <source>
        <dbReference type="ARBA" id="ARBA00022801"/>
    </source>
</evidence>
<protein>
    <submittedName>
        <fullName evidence="4">Alpha/beta hydrolase fold</fullName>
    </submittedName>
</protein>
<dbReference type="AlphaFoldDB" id="A0A1N6RI67"/>
<dbReference type="Pfam" id="PF00561">
    <property type="entry name" value="Abhydrolase_1"/>
    <property type="match status" value="1"/>
</dbReference>
<dbReference type="GO" id="GO:0016020">
    <property type="term" value="C:membrane"/>
    <property type="evidence" value="ECO:0007669"/>
    <property type="project" value="TreeGrafter"/>
</dbReference>